<sequence length="207" mass="23824">MPPKPTSKKGTANTKKGTATKIQAKEKITKAKPKPKPKKAPAPAPAPQHEPKPLSPKPFQPHNMHPNQTTPDGDSLWELEEVVASQLMYGNKLYYQVSWKGWTKDEYWYPANDLKRAPHLLVQFHWENPEEVGPSQRVDFWMDAYEDNTEEGLEETGADDCPMRKREKEMWLKNWAREYATDSEGEEEEDGEGNDENEEDENEDEGE</sequence>
<evidence type="ECO:0000259" key="3">
    <source>
        <dbReference type="PROSITE" id="PS50013"/>
    </source>
</evidence>
<evidence type="ECO:0000313" key="4">
    <source>
        <dbReference type="EMBL" id="KAA8624157.1"/>
    </source>
</evidence>
<reference evidence="4 5" key="1">
    <citation type="submission" date="2017-07" db="EMBL/GenBank/DDBJ databases">
        <title>Genome sequence of the Sordaria macrospora wild type strain R19027.</title>
        <authorList>
            <person name="Nowrousian M."/>
            <person name="Teichert I."/>
            <person name="Kueck U."/>
        </authorList>
    </citation>
    <scope>NUCLEOTIDE SEQUENCE [LARGE SCALE GENOMIC DNA]</scope>
    <source>
        <strain evidence="4 5">R19027</strain>
        <tissue evidence="4">Mycelium</tissue>
    </source>
</reference>
<dbReference type="SUPFAM" id="SSF54160">
    <property type="entry name" value="Chromo domain-like"/>
    <property type="match status" value="1"/>
</dbReference>
<dbReference type="EMBL" id="NMPR01000253">
    <property type="protein sequence ID" value="KAA8624157.1"/>
    <property type="molecule type" value="Genomic_DNA"/>
</dbReference>
<dbReference type="AlphaFoldDB" id="A0A8S8ZEN1"/>
<dbReference type="Gene3D" id="2.40.50.40">
    <property type="match status" value="1"/>
</dbReference>
<dbReference type="GO" id="GO:0006338">
    <property type="term" value="P:chromatin remodeling"/>
    <property type="evidence" value="ECO:0007669"/>
    <property type="project" value="UniProtKB-ARBA"/>
</dbReference>
<dbReference type="VEuPathDB" id="FungiDB:SMAC_00054"/>
<dbReference type="PROSITE" id="PS50013">
    <property type="entry name" value="CHROMO_2"/>
    <property type="match status" value="1"/>
</dbReference>
<feature type="compositionally biased region" description="Acidic residues" evidence="2">
    <location>
        <begin position="181"/>
        <end position="207"/>
    </location>
</feature>
<dbReference type="InterPro" id="IPR000953">
    <property type="entry name" value="Chromo/chromo_shadow_dom"/>
</dbReference>
<dbReference type="InterPro" id="IPR016197">
    <property type="entry name" value="Chromo-like_dom_sf"/>
</dbReference>
<comment type="subunit">
    <text evidence="1">Component of the NuA4 histone acetyltransferase complex.</text>
</comment>
<feature type="domain" description="Chromo" evidence="3">
    <location>
        <begin position="77"/>
        <end position="136"/>
    </location>
</feature>
<feature type="region of interest" description="Disordered" evidence="2">
    <location>
        <begin position="176"/>
        <end position="207"/>
    </location>
</feature>
<gene>
    <name evidence="4" type="ORF">SMACR_00054</name>
</gene>
<evidence type="ECO:0000313" key="5">
    <source>
        <dbReference type="Proteomes" id="UP000433876"/>
    </source>
</evidence>
<protein>
    <recommendedName>
        <fullName evidence="3">Chromo domain-containing protein</fullName>
    </recommendedName>
</protein>
<comment type="caution">
    <text evidence="4">The sequence shown here is derived from an EMBL/GenBank/DDBJ whole genome shotgun (WGS) entry which is preliminary data.</text>
</comment>
<feature type="compositionally biased region" description="Basic residues" evidence="2">
    <location>
        <begin position="30"/>
        <end position="39"/>
    </location>
</feature>
<feature type="compositionally biased region" description="Low complexity" evidence="2">
    <location>
        <begin position="8"/>
        <end position="21"/>
    </location>
</feature>
<evidence type="ECO:0000256" key="1">
    <source>
        <dbReference type="ARBA" id="ARBA00011353"/>
    </source>
</evidence>
<name>A0A8S8ZEN1_SORMA</name>
<proteinExistence type="predicted"/>
<dbReference type="CDD" id="cd00024">
    <property type="entry name" value="CD_CSD"/>
    <property type="match status" value="1"/>
</dbReference>
<feature type="compositionally biased region" description="Pro residues" evidence="2">
    <location>
        <begin position="40"/>
        <end position="59"/>
    </location>
</feature>
<accession>A0A8S8ZEN1</accession>
<evidence type="ECO:0000256" key="2">
    <source>
        <dbReference type="SAM" id="MobiDB-lite"/>
    </source>
</evidence>
<feature type="region of interest" description="Disordered" evidence="2">
    <location>
        <begin position="1"/>
        <end position="74"/>
    </location>
</feature>
<dbReference type="Proteomes" id="UP000433876">
    <property type="component" value="Unassembled WGS sequence"/>
</dbReference>
<organism evidence="4 5">
    <name type="scientific">Sordaria macrospora</name>
    <dbReference type="NCBI Taxonomy" id="5147"/>
    <lineage>
        <taxon>Eukaryota</taxon>
        <taxon>Fungi</taxon>
        <taxon>Dikarya</taxon>
        <taxon>Ascomycota</taxon>
        <taxon>Pezizomycotina</taxon>
        <taxon>Sordariomycetes</taxon>
        <taxon>Sordariomycetidae</taxon>
        <taxon>Sordariales</taxon>
        <taxon>Sordariaceae</taxon>
        <taxon>Sordaria</taxon>
    </lineage>
</organism>